<accession>A0ACC1QSD2</accession>
<reference evidence="1" key="1">
    <citation type="submission" date="2022-07" db="EMBL/GenBank/DDBJ databases">
        <title>Genome Sequence of Lecanicillium saksenae.</title>
        <authorList>
            <person name="Buettner E."/>
        </authorList>
    </citation>
    <scope>NUCLEOTIDE SEQUENCE</scope>
    <source>
        <strain evidence="1">VT-O1</strain>
    </source>
</reference>
<organism evidence="1 2">
    <name type="scientific">Lecanicillium saksenae</name>
    <dbReference type="NCBI Taxonomy" id="468837"/>
    <lineage>
        <taxon>Eukaryota</taxon>
        <taxon>Fungi</taxon>
        <taxon>Dikarya</taxon>
        <taxon>Ascomycota</taxon>
        <taxon>Pezizomycotina</taxon>
        <taxon>Sordariomycetes</taxon>
        <taxon>Hypocreomycetidae</taxon>
        <taxon>Hypocreales</taxon>
        <taxon>Cordycipitaceae</taxon>
        <taxon>Lecanicillium</taxon>
    </lineage>
</organism>
<sequence length="499" mass="55332">MVMDRENAEKTPPPSDSSGTNSSDTELLPYRPRMQPRAKRFAPRAKTGCDTCRPKIASRLMAVRPSALELGASSATNRSRYAINAWWLAGHALAFITEMPLAATRRAPSHSDCLLTFGVRLDVEVQAPMSSYTSFGDGPSQASYNAKAELRKGGMETHSFIAMVTQHQIVCAANAIRVSPMYGGGPEMNHLWQLLFRHMTATVSNVNGYIKGGVRPSYIVYQICNLLGIELGLAIPTWRLHAEGLAAYIRGLGGMENMTTLHLSAYKPIQYGLIMATACNTTSPPADQIHGFSDWSRKEVRLAYSHTGRPMLPCPTALFLEIIEITRLRRLVYTGERSRTQLFRIAVKIARAVDEFAPECWTESYDTHGPKCLLSARLFKTATTLYALLSLPPRLSNLFASQPPTSNVMTSIQHHRDKLFALFAEAWEELSRKSLGWPSAVLGVAVVDNPEQCQQLRTWLDAMRWIPSTDGGTHNLMPLLKEFWVSGSVFARDDIRGAS</sequence>
<name>A0ACC1QSD2_9HYPO</name>
<dbReference type="Proteomes" id="UP001148737">
    <property type="component" value="Unassembled WGS sequence"/>
</dbReference>
<protein>
    <submittedName>
        <fullName evidence="1">Uncharacterized protein</fullName>
    </submittedName>
</protein>
<comment type="caution">
    <text evidence="1">The sequence shown here is derived from an EMBL/GenBank/DDBJ whole genome shotgun (WGS) entry which is preliminary data.</text>
</comment>
<keyword evidence="2" id="KW-1185">Reference proteome</keyword>
<gene>
    <name evidence="1" type="ORF">NLG97_g5876</name>
</gene>
<proteinExistence type="predicted"/>
<dbReference type="EMBL" id="JANAKD010000709">
    <property type="protein sequence ID" value="KAJ3490004.1"/>
    <property type="molecule type" value="Genomic_DNA"/>
</dbReference>
<evidence type="ECO:0000313" key="1">
    <source>
        <dbReference type="EMBL" id="KAJ3490004.1"/>
    </source>
</evidence>
<evidence type="ECO:0000313" key="2">
    <source>
        <dbReference type="Proteomes" id="UP001148737"/>
    </source>
</evidence>